<dbReference type="AlphaFoldDB" id="D8Q873"/>
<sequence length="342" mass="37643">MAAASDESALAAAFVALSNVRDSKYTYVASMTVMVYDMLLTLSEEVATIWSGKGSIGKYLFLVNRYVAPILFTFDLYYQLSPHPSLEDSSPDKSCKRAYLPPNLLGIASLTSVEFILVLRTYALYRSKALLALLSFFCAISAATMMGASLYLSVNVVELQNPSFPPPIQVGCTANCASPICRRLLTAFWIPFFFTETVIFILTLRKSYGSVVGMTSQSKLVQVFYRDGFMYYVVVMCISIANLLVWIAAPVSLSYIATSVMRSLQVTVGSRILLNIRSANSDDYIASYSRTVTSSSTQELSGMNFVVPAAAARLRAQEQSIMFSEVTSRSFGELQVYDSSDE</sequence>
<keyword evidence="1" id="KW-0812">Transmembrane</keyword>
<dbReference type="InterPro" id="IPR045340">
    <property type="entry name" value="DUF6533"/>
</dbReference>
<dbReference type="InParanoid" id="D8Q873"/>
<dbReference type="Pfam" id="PF20151">
    <property type="entry name" value="DUF6533"/>
    <property type="match status" value="1"/>
</dbReference>
<dbReference type="KEGG" id="scm:SCHCO_01126959"/>
<dbReference type="OrthoDB" id="3354157at2759"/>
<dbReference type="RefSeq" id="XP_003031457.1">
    <property type="nucleotide sequence ID" value="XM_003031411.1"/>
</dbReference>
<keyword evidence="1" id="KW-0472">Membrane</keyword>
<feature type="transmembrane region" description="Helical" evidence="1">
    <location>
        <begin position="188"/>
        <end position="208"/>
    </location>
</feature>
<dbReference type="VEuPathDB" id="FungiDB:SCHCODRAFT_01126959"/>
<feature type="transmembrane region" description="Helical" evidence="1">
    <location>
        <begin position="131"/>
        <end position="154"/>
    </location>
</feature>
<proteinExistence type="predicted"/>
<dbReference type="eggNOG" id="ENOG502SS16">
    <property type="taxonomic scope" value="Eukaryota"/>
</dbReference>
<gene>
    <name evidence="3" type="ORF">SCHCODRAFT_109994</name>
</gene>
<feature type="domain" description="DUF6533" evidence="2">
    <location>
        <begin position="25"/>
        <end position="70"/>
    </location>
</feature>
<evidence type="ECO:0000259" key="2">
    <source>
        <dbReference type="Pfam" id="PF20151"/>
    </source>
</evidence>
<dbReference type="EMBL" id="GL377307">
    <property type="protein sequence ID" value="EFI96554.1"/>
    <property type="molecule type" value="Genomic_DNA"/>
</dbReference>
<dbReference type="HOGENOM" id="CLU_035509_15_0_1"/>
<reference evidence="3 4" key="1">
    <citation type="journal article" date="2010" name="Nat. Biotechnol.">
        <title>Genome sequence of the model mushroom Schizophyllum commune.</title>
        <authorList>
            <person name="Ohm R.A."/>
            <person name="de Jong J.F."/>
            <person name="Lugones L.G."/>
            <person name="Aerts A."/>
            <person name="Kothe E."/>
            <person name="Stajich J.E."/>
            <person name="de Vries R.P."/>
            <person name="Record E."/>
            <person name="Levasseur A."/>
            <person name="Baker S.E."/>
            <person name="Bartholomew K.A."/>
            <person name="Coutinho P.M."/>
            <person name="Erdmann S."/>
            <person name="Fowler T.J."/>
            <person name="Gathman A.C."/>
            <person name="Lombard V."/>
            <person name="Henrissat B."/>
            <person name="Knabe N."/>
            <person name="Kuees U."/>
            <person name="Lilly W.W."/>
            <person name="Lindquist E."/>
            <person name="Lucas S."/>
            <person name="Magnuson J.K."/>
            <person name="Piumi F."/>
            <person name="Raudaskoski M."/>
            <person name="Salamov A."/>
            <person name="Schmutz J."/>
            <person name="Schwarze F.W.M.R."/>
            <person name="vanKuyk P.A."/>
            <person name="Horton J.S."/>
            <person name="Grigoriev I.V."/>
            <person name="Woesten H.A.B."/>
        </authorList>
    </citation>
    <scope>NUCLEOTIDE SEQUENCE [LARGE SCALE GENOMIC DNA]</scope>
    <source>
        <strain evidence="4">H4-8 / FGSC 9210</strain>
    </source>
</reference>
<dbReference type="GeneID" id="9586868"/>
<keyword evidence="1" id="KW-1133">Transmembrane helix</keyword>
<feature type="non-terminal residue" evidence="3">
    <location>
        <position position="342"/>
    </location>
</feature>
<feature type="transmembrane region" description="Helical" evidence="1">
    <location>
        <begin position="229"/>
        <end position="249"/>
    </location>
</feature>
<evidence type="ECO:0000313" key="4">
    <source>
        <dbReference type="Proteomes" id="UP000007431"/>
    </source>
</evidence>
<accession>D8Q873</accession>
<name>D8Q873_SCHCM</name>
<keyword evidence="4" id="KW-1185">Reference proteome</keyword>
<evidence type="ECO:0000313" key="3">
    <source>
        <dbReference type="EMBL" id="EFI96554.1"/>
    </source>
</evidence>
<organism evidence="4">
    <name type="scientific">Schizophyllum commune (strain H4-8 / FGSC 9210)</name>
    <name type="common">Split gill fungus</name>
    <dbReference type="NCBI Taxonomy" id="578458"/>
    <lineage>
        <taxon>Eukaryota</taxon>
        <taxon>Fungi</taxon>
        <taxon>Dikarya</taxon>
        <taxon>Basidiomycota</taxon>
        <taxon>Agaricomycotina</taxon>
        <taxon>Agaricomycetes</taxon>
        <taxon>Agaricomycetidae</taxon>
        <taxon>Agaricales</taxon>
        <taxon>Schizophyllaceae</taxon>
        <taxon>Schizophyllum</taxon>
    </lineage>
</organism>
<evidence type="ECO:0000256" key="1">
    <source>
        <dbReference type="SAM" id="Phobius"/>
    </source>
</evidence>
<protein>
    <recommendedName>
        <fullName evidence="2">DUF6533 domain-containing protein</fullName>
    </recommendedName>
</protein>
<dbReference type="OMA" id="IFCTRIL"/>
<dbReference type="Proteomes" id="UP000007431">
    <property type="component" value="Unassembled WGS sequence"/>
</dbReference>